<dbReference type="PANTHER" id="PTHR43434:SF1">
    <property type="entry name" value="PHOSPHOGLYCOLATE PHOSPHATASE"/>
    <property type="match status" value="1"/>
</dbReference>
<protein>
    <submittedName>
        <fullName evidence="1">HAD family hydrolase</fullName>
        <ecNumber evidence="1">3.-.-.-</ecNumber>
    </submittedName>
</protein>
<dbReference type="EMBL" id="JBJIAA010000011">
    <property type="protein sequence ID" value="MFL0251664.1"/>
    <property type="molecule type" value="Genomic_DNA"/>
</dbReference>
<evidence type="ECO:0000313" key="1">
    <source>
        <dbReference type="EMBL" id="MFL0251664.1"/>
    </source>
</evidence>
<name>A0ABW8TGL7_9CLOT</name>
<dbReference type="RefSeq" id="WP_406788313.1">
    <property type="nucleotide sequence ID" value="NZ_JBJIAA010000011.1"/>
</dbReference>
<dbReference type="InterPro" id="IPR023214">
    <property type="entry name" value="HAD_sf"/>
</dbReference>
<accession>A0ABW8TGL7</accession>
<dbReference type="SFLD" id="SFLDS00003">
    <property type="entry name" value="Haloacid_Dehalogenase"/>
    <property type="match status" value="1"/>
</dbReference>
<dbReference type="SFLD" id="SFLDG01129">
    <property type="entry name" value="C1.5:_HAD__Beta-PGM__Phosphata"/>
    <property type="match status" value="1"/>
</dbReference>
<dbReference type="Proteomes" id="UP001623592">
    <property type="component" value="Unassembled WGS sequence"/>
</dbReference>
<proteinExistence type="predicted"/>
<dbReference type="InterPro" id="IPR036412">
    <property type="entry name" value="HAD-like_sf"/>
</dbReference>
<dbReference type="EC" id="3.-.-.-" evidence="1"/>
<dbReference type="Gene3D" id="1.10.150.240">
    <property type="entry name" value="Putative phosphatase, domain 2"/>
    <property type="match status" value="1"/>
</dbReference>
<keyword evidence="1" id="KW-0378">Hydrolase</keyword>
<comment type="caution">
    <text evidence="1">The sequence shown here is derived from an EMBL/GenBank/DDBJ whole genome shotgun (WGS) entry which is preliminary data.</text>
</comment>
<dbReference type="InterPro" id="IPR050155">
    <property type="entry name" value="HAD-like_hydrolase_sf"/>
</dbReference>
<dbReference type="PANTHER" id="PTHR43434">
    <property type="entry name" value="PHOSPHOGLYCOLATE PHOSPHATASE"/>
    <property type="match status" value="1"/>
</dbReference>
<dbReference type="InterPro" id="IPR023198">
    <property type="entry name" value="PGP-like_dom2"/>
</dbReference>
<reference evidence="1 2" key="1">
    <citation type="submission" date="2024-11" db="EMBL/GenBank/DDBJ databases">
        <authorList>
            <person name="Heng Y.C."/>
            <person name="Lim A.C.H."/>
            <person name="Lee J.K.Y."/>
            <person name="Kittelmann S."/>
        </authorList>
    </citation>
    <scope>NUCLEOTIDE SEQUENCE [LARGE SCALE GENOMIC DNA]</scope>
    <source>
        <strain evidence="1 2">WILCCON 0114</strain>
    </source>
</reference>
<dbReference type="InterPro" id="IPR041492">
    <property type="entry name" value="HAD_2"/>
</dbReference>
<sequence>MINVLFIDLDGTILETKERHYKCYRDIIKSNGKPLNKDIYWQLKRKRVGLDIILKMSKYKYDEKNFLKEWSTKIENINWLKYDRLKPDIGKTLRYFTENDFKVILVTMRQNKANLIEELTRFNIIECFDKIVCCELREGSKYDMVKNIKYDDAFFIGDTEEDINTAKLLNIKSIAILNGLREKKFLQEANYFFYEVKDITVNKLI</sequence>
<dbReference type="SUPFAM" id="SSF56784">
    <property type="entry name" value="HAD-like"/>
    <property type="match status" value="1"/>
</dbReference>
<dbReference type="GO" id="GO:0016787">
    <property type="term" value="F:hydrolase activity"/>
    <property type="evidence" value="ECO:0007669"/>
    <property type="project" value="UniProtKB-KW"/>
</dbReference>
<dbReference type="Gene3D" id="3.40.50.1000">
    <property type="entry name" value="HAD superfamily/HAD-like"/>
    <property type="match status" value="1"/>
</dbReference>
<gene>
    <name evidence="1" type="ORF">ACJDT4_14670</name>
</gene>
<evidence type="ECO:0000313" key="2">
    <source>
        <dbReference type="Proteomes" id="UP001623592"/>
    </source>
</evidence>
<organism evidence="1 2">
    <name type="scientific">Clostridium neuense</name>
    <dbReference type="NCBI Taxonomy" id="1728934"/>
    <lineage>
        <taxon>Bacteria</taxon>
        <taxon>Bacillati</taxon>
        <taxon>Bacillota</taxon>
        <taxon>Clostridia</taxon>
        <taxon>Eubacteriales</taxon>
        <taxon>Clostridiaceae</taxon>
        <taxon>Clostridium</taxon>
    </lineage>
</organism>
<keyword evidence="2" id="KW-1185">Reference proteome</keyword>
<dbReference type="Pfam" id="PF13419">
    <property type="entry name" value="HAD_2"/>
    <property type="match status" value="1"/>
</dbReference>